<organism evidence="3 4">
    <name type="scientific">Streptomyces dysideae</name>
    <dbReference type="NCBI Taxonomy" id="909626"/>
    <lineage>
        <taxon>Bacteria</taxon>
        <taxon>Bacillati</taxon>
        <taxon>Actinomycetota</taxon>
        <taxon>Actinomycetes</taxon>
        <taxon>Kitasatosporales</taxon>
        <taxon>Streptomycetaceae</taxon>
        <taxon>Streptomyces</taxon>
    </lineage>
</organism>
<comment type="caution">
    <text evidence="3">The sequence shown here is derived from an EMBL/GenBank/DDBJ whole genome shotgun (WGS) entry which is preliminary data.</text>
</comment>
<dbReference type="Proteomes" id="UP000053260">
    <property type="component" value="Unassembled WGS sequence"/>
</dbReference>
<dbReference type="RefSeq" id="WP_067031645.1">
    <property type="nucleotide sequence ID" value="NZ_KQ949110.1"/>
</dbReference>
<keyword evidence="2" id="KW-1133">Transmembrane helix</keyword>
<evidence type="ECO:0000256" key="2">
    <source>
        <dbReference type="SAM" id="Phobius"/>
    </source>
</evidence>
<keyword evidence="4" id="KW-1185">Reference proteome</keyword>
<dbReference type="OrthoDB" id="4323031at2"/>
<accession>A0A101USB0</accession>
<proteinExistence type="predicted"/>
<keyword evidence="2" id="KW-0812">Transmembrane</keyword>
<feature type="transmembrane region" description="Helical" evidence="2">
    <location>
        <begin position="6"/>
        <end position="24"/>
    </location>
</feature>
<feature type="region of interest" description="Disordered" evidence="1">
    <location>
        <begin position="34"/>
        <end position="56"/>
    </location>
</feature>
<reference evidence="3 4" key="1">
    <citation type="submission" date="2015-10" db="EMBL/GenBank/DDBJ databases">
        <title>Draft genome sequence of Streptomyces sp. RV15, isolated from a marine sponge.</title>
        <authorList>
            <person name="Ruckert C."/>
            <person name="Abdelmohsen U.R."/>
            <person name="Winkler A."/>
            <person name="Hentschel U."/>
            <person name="Kalinowski J."/>
            <person name="Kampfer P."/>
            <person name="Glaeser S."/>
        </authorList>
    </citation>
    <scope>NUCLEOTIDE SEQUENCE [LARGE SCALE GENOMIC DNA]</scope>
    <source>
        <strain evidence="3 4">RV15</strain>
    </source>
</reference>
<evidence type="ECO:0000256" key="1">
    <source>
        <dbReference type="SAM" id="MobiDB-lite"/>
    </source>
</evidence>
<keyword evidence="2" id="KW-0472">Membrane</keyword>
<dbReference type="EMBL" id="LMXB01000098">
    <property type="protein sequence ID" value="KUO15961.1"/>
    <property type="molecule type" value="Genomic_DNA"/>
</dbReference>
<evidence type="ECO:0000313" key="3">
    <source>
        <dbReference type="EMBL" id="KUO15961.1"/>
    </source>
</evidence>
<evidence type="ECO:0000313" key="4">
    <source>
        <dbReference type="Proteomes" id="UP000053260"/>
    </source>
</evidence>
<protein>
    <submittedName>
        <fullName evidence="3">Uncharacterized protein</fullName>
    </submittedName>
</protein>
<gene>
    <name evidence="3" type="ORF">AQJ91_38760</name>
</gene>
<dbReference type="AlphaFoldDB" id="A0A101USB0"/>
<name>A0A101USB0_9ACTN</name>
<sequence length="82" mass="8806">MPEYEIAALAAGAGYLTSVLRMWIRVHGRTSMARTRSRHRSEMIRGLPSGSRVMDEHDKITIEVGGPRAAGKQGGGSAIVGE</sequence>